<dbReference type="InterPro" id="IPR021013">
    <property type="entry name" value="ATPase_Vma12"/>
</dbReference>
<feature type="transmembrane region" description="Helical" evidence="1">
    <location>
        <begin position="139"/>
        <end position="160"/>
    </location>
</feature>
<dbReference type="OrthoDB" id="3193718at2759"/>
<name>A0A2G8RUA4_9APHY</name>
<comment type="caution">
    <text evidence="2">The sequence shown here is derived from an EMBL/GenBank/DDBJ whole genome shotgun (WGS) entry which is preliminary data.</text>
</comment>
<sequence length="281" mass="30400">MSNDPAVPTINVSLEDHLAESLRPLLGILPEHIAAELKVVLNPTLAAPSMPSHGPEVLEHLMVRTIPYALLTAISKWARTPAAECAMSGHEPPLRVQDYSMITLLAGTRTSPERKFPFFPTPVTDSQVSRSREVGDRRAVTAVVNALLSIGGSGIATWWAAGRLLWREEWKVLLALLVAAVVAASEATLYLIWDSQRNKPHRRRAIHLHGPIESSGDLSPSKDKKWDPDSACGACEVDSRVVPHATTTTAISTHISGTHWDTLHARIAVSASAPAISKQAL</sequence>
<keyword evidence="1" id="KW-0472">Membrane</keyword>
<proteinExistence type="predicted"/>
<feature type="transmembrane region" description="Helical" evidence="1">
    <location>
        <begin position="172"/>
        <end position="193"/>
    </location>
</feature>
<dbReference type="GO" id="GO:0070072">
    <property type="term" value="P:vacuolar proton-transporting V-type ATPase complex assembly"/>
    <property type="evidence" value="ECO:0007669"/>
    <property type="project" value="InterPro"/>
</dbReference>
<evidence type="ECO:0000313" key="2">
    <source>
        <dbReference type="EMBL" id="PIL25079.1"/>
    </source>
</evidence>
<dbReference type="EMBL" id="AYKW01000056">
    <property type="protein sequence ID" value="PIL25079.1"/>
    <property type="molecule type" value="Genomic_DNA"/>
</dbReference>
<accession>A0A2G8RUA4</accession>
<dbReference type="AlphaFoldDB" id="A0A2G8RUA4"/>
<keyword evidence="1" id="KW-1133">Transmembrane helix</keyword>
<protein>
    <submittedName>
        <fullName evidence="2">Uncharacterized protein</fullName>
    </submittedName>
</protein>
<organism evidence="2 3">
    <name type="scientific">Ganoderma sinense ZZ0214-1</name>
    <dbReference type="NCBI Taxonomy" id="1077348"/>
    <lineage>
        <taxon>Eukaryota</taxon>
        <taxon>Fungi</taxon>
        <taxon>Dikarya</taxon>
        <taxon>Basidiomycota</taxon>
        <taxon>Agaricomycotina</taxon>
        <taxon>Agaricomycetes</taxon>
        <taxon>Polyporales</taxon>
        <taxon>Polyporaceae</taxon>
        <taxon>Ganoderma</taxon>
    </lineage>
</organism>
<keyword evidence="1" id="KW-0812">Transmembrane</keyword>
<dbReference type="Proteomes" id="UP000230002">
    <property type="component" value="Unassembled WGS sequence"/>
</dbReference>
<gene>
    <name evidence="2" type="ORF">GSI_12968</name>
</gene>
<reference evidence="2 3" key="1">
    <citation type="journal article" date="2015" name="Sci. Rep.">
        <title>Chromosome-level genome map provides insights into diverse defense mechanisms in the medicinal fungus Ganoderma sinense.</title>
        <authorList>
            <person name="Zhu Y."/>
            <person name="Xu J."/>
            <person name="Sun C."/>
            <person name="Zhou S."/>
            <person name="Xu H."/>
            <person name="Nelson D.R."/>
            <person name="Qian J."/>
            <person name="Song J."/>
            <person name="Luo H."/>
            <person name="Xiang L."/>
            <person name="Li Y."/>
            <person name="Xu Z."/>
            <person name="Ji A."/>
            <person name="Wang L."/>
            <person name="Lu S."/>
            <person name="Hayward A."/>
            <person name="Sun W."/>
            <person name="Li X."/>
            <person name="Schwartz D.C."/>
            <person name="Wang Y."/>
            <person name="Chen S."/>
        </authorList>
    </citation>
    <scope>NUCLEOTIDE SEQUENCE [LARGE SCALE GENOMIC DNA]</scope>
    <source>
        <strain evidence="2 3">ZZ0214-1</strain>
    </source>
</reference>
<evidence type="ECO:0000313" key="3">
    <source>
        <dbReference type="Proteomes" id="UP000230002"/>
    </source>
</evidence>
<keyword evidence="3" id="KW-1185">Reference proteome</keyword>
<evidence type="ECO:0000256" key="1">
    <source>
        <dbReference type="SAM" id="Phobius"/>
    </source>
</evidence>
<dbReference type="Pfam" id="PF11712">
    <property type="entry name" value="Vma12"/>
    <property type="match status" value="1"/>
</dbReference>